<protein>
    <submittedName>
        <fullName evidence="2">Uncharacterized protein</fullName>
    </submittedName>
</protein>
<accession>A0AAJ0GCA2</accession>
<gene>
    <name evidence="2" type="ORF">LTR09_005526</name>
</gene>
<evidence type="ECO:0000313" key="3">
    <source>
        <dbReference type="Proteomes" id="UP001271007"/>
    </source>
</evidence>
<dbReference type="EMBL" id="JAWDJX010000016">
    <property type="protein sequence ID" value="KAK3053357.1"/>
    <property type="molecule type" value="Genomic_DNA"/>
</dbReference>
<organism evidence="2 3">
    <name type="scientific">Extremus antarcticus</name>
    <dbReference type="NCBI Taxonomy" id="702011"/>
    <lineage>
        <taxon>Eukaryota</taxon>
        <taxon>Fungi</taxon>
        <taxon>Dikarya</taxon>
        <taxon>Ascomycota</taxon>
        <taxon>Pezizomycotina</taxon>
        <taxon>Dothideomycetes</taxon>
        <taxon>Dothideomycetidae</taxon>
        <taxon>Mycosphaerellales</taxon>
        <taxon>Extremaceae</taxon>
        <taxon>Extremus</taxon>
    </lineage>
</organism>
<reference evidence="2" key="1">
    <citation type="submission" date="2023-04" db="EMBL/GenBank/DDBJ databases">
        <title>Black Yeasts Isolated from many extreme environments.</title>
        <authorList>
            <person name="Coleine C."/>
            <person name="Stajich J.E."/>
            <person name="Selbmann L."/>
        </authorList>
    </citation>
    <scope>NUCLEOTIDE SEQUENCE</scope>
    <source>
        <strain evidence="2">CCFEE 5312</strain>
    </source>
</reference>
<evidence type="ECO:0000313" key="2">
    <source>
        <dbReference type="EMBL" id="KAK3053357.1"/>
    </source>
</evidence>
<keyword evidence="3" id="KW-1185">Reference proteome</keyword>
<feature type="region of interest" description="Disordered" evidence="1">
    <location>
        <begin position="78"/>
        <end position="104"/>
    </location>
</feature>
<sequence length="170" mass="18033">MNLPNGVGAAGPHPPQPIPPQGFNFVPQGAPLQTNLHCMQTANPKVDNAKVVLRHLNPSAYDTNPNANNHCELLLMSVQGGGGGGEGGAESDPESSDGAGAPPVDQFKYGIVREGTIVMEGTASPFESIALINMLQETAKGVAEHFSRAWETPATRARDRNVLTARWERE</sequence>
<dbReference type="AlphaFoldDB" id="A0AAJ0GCA2"/>
<evidence type="ECO:0000256" key="1">
    <source>
        <dbReference type="SAM" id="MobiDB-lite"/>
    </source>
</evidence>
<comment type="caution">
    <text evidence="2">The sequence shown here is derived from an EMBL/GenBank/DDBJ whole genome shotgun (WGS) entry which is preliminary data.</text>
</comment>
<dbReference type="Proteomes" id="UP001271007">
    <property type="component" value="Unassembled WGS sequence"/>
</dbReference>
<proteinExistence type="predicted"/>
<feature type="compositionally biased region" description="Gly residues" evidence="1">
    <location>
        <begin position="79"/>
        <end position="88"/>
    </location>
</feature>
<name>A0AAJ0GCA2_9PEZI</name>
<feature type="region of interest" description="Disordered" evidence="1">
    <location>
        <begin position="1"/>
        <end position="24"/>
    </location>
</feature>